<name>H8GIT8_METAL</name>
<feature type="compositionally biased region" description="Basic and acidic residues" evidence="1">
    <location>
        <begin position="111"/>
        <end position="122"/>
    </location>
</feature>
<gene>
    <name evidence="3" type="ORF">Metal_2562</name>
</gene>
<dbReference type="STRING" id="686340.Metal_2562"/>
<dbReference type="EMBL" id="CM001475">
    <property type="protein sequence ID" value="EIC30278.1"/>
    <property type="molecule type" value="Genomic_DNA"/>
</dbReference>
<feature type="region of interest" description="Disordered" evidence="1">
    <location>
        <begin position="19"/>
        <end position="48"/>
    </location>
</feature>
<feature type="signal peptide" evidence="2">
    <location>
        <begin position="1"/>
        <end position="23"/>
    </location>
</feature>
<sequence>MKPLKITVATFFLSLAFSLPSHAGSTDTPDEPMSMQKGMGMKGPKSKEELERHLRMNQEQMLKMHDLSNRILSETDPKKKEQLKNEQLELMKTHHEQMMTKRMEKKQRHQKTMEKPAPKSTP</sequence>
<dbReference type="RefSeq" id="WP_005372842.1">
    <property type="nucleotide sequence ID" value="NZ_CM001475.1"/>
</dbReference>
<reference evidence="3 4" key="1">
    <citation type="journal article" date="2013" name="Genome Announc.">
        <title>Genome Sequence of the Obligate Gammaproteobacterial Methanotroph Methylomicrobium album Strain BG8.</title>
        <authorList>
            <person name="Kits K.D."/>
            <person name="Kalyuzhnaya M.G."/>
            <person name="Klotz M.G."/>
            <person name="Jetten M.S."/>
            <person name="Op den Camp H.J."/>
            <person name="Vuilleumier S."/>
            <person name="Bringel F."/>
            <person name="Dispirito A.A."/>
            <person name="Murrell J.C."/>
            <person name="Bruce D."/>
            <person name="Cheng J.F."/>
            <person name="Copeland A."/>
            <person name="Goodwin L."/>
            <person name="Hauser L."/>
            <person name="Lajus A."/>
            <person name="Land M.L."/>
            <person name="Lapidus A."/>
            <person name="Lucas S."/>
            <person name="Medigue C."/>
            <person name="Pitluck S."/>
            <person name="Woyke T."/>
            <person name="Zeytun A."/>
            <person name="Stein L.Y."/>
        </authorList>
    </citation>
    <scope>NUCLEOTIDE SEQUENCE [LARGE SCALE GENOMIC DNA]</scope>
    <source>
        <strain evidence="3 4">BG8</strain>
    </source>
</reference>
<keyword evidence="2" id="KW-0732">Signal</keyword>
<dbReference type="AlphaFoldDB" id="H8GIT8"/>
<evidence type="ECO:0000256" key="2">
    <source>
        <dbReference type="SAM" id="SignalP"/>
    </source>
</evidence>
<evidence type="ECO:0008006" key="5">
    <source>
        <dbReference type="Google" id="ProtNLM"/>
    </source>
</evidence>
<feature type="chain" id="PRO_5003613576" description="P pilus assembly/Cpx signaling pathway, periplasmic inhibitor/zinc-resistance associated protein" evidence="2">
    <location>
        <begin position="24"/>
        <end position="122"/>
    </location>
</feature>
<proteinExistence type="predicted"/>
<accession>H8GIT8</accession>
<evidence type="ECO:0000313" key="3">
    <source>
        <dbReference type="EMBL" id="EIC30278.1"/>
    </source>
</evidence>
<feature type="region of interest" description="Disordered" evidence="1">
    <location>
        <begin position="98"/>
        <end position="122"/>
    </location>
</feature>
<dbReference type="eggNOG" id="ENOG5031N3M">
    <property type="taxonomic scope" value="Bacteria"/>
</dbReference>
<evidence type="ECO:0000313" key="4">
    <source>
        <dbReference type="Proteomes" id="UP000005090"/>
    </source>
</evidence>
<evidence type="ECO:0000256" key="1">
    <source>
        <dbReference type="SAM" id="MobiDB-lite"/>
    </source>
</evidence>
<dbReference type="HOGENOM" id="CLU_2082071_0_0_6"/>
<protein>
    <recommendedName>
        <fullName evidence="5">P pilus assembly/Cpx signaling pathway, periplasmic inhibitor/zinc-resistance associated protein</fullName>
    </recommendedName>
</protein>
<keyword evidence="4" id="KW-1185">Reference proteome</keyword>
<organism evidence="3 4">
    <name type="scientific">Methylomicrobium album BG8</name>
    <dbReference type="NCBI Taxonomy" id="686340"/>
    <lineage>
        <taxon>Bacteria</taxon>
        <taxon>Pseudomonadati</taxon>
        <taxon>Pseudomonadota</taxon>
        <taxon>Gammaproteobacteria</taxon>
        <taxon>Methylococcales</taxon>
        <taxon>Methylococcaceae</taxon>
        <taxon>Methylomicrobium</taxon>
    </lineage>
</organism>
<dbReference type="Proteomes" id="UP000005090">
    <property type="component" value="Chromosome"/>
</dbReference>